<protein>
    <submittedName>
        <fullName evidence="1">Uncharacterized protein</fullName>
    </submittedName>
</protein>
<dbReference type="EMBL" id="CASHSV030000716">
    <property type="protein sequence ID" value="CAJ2672671.1"/>
    <property type="molecule type" value="Genomic_DNA"/>
</dbReference>
<gene>
    <name evidence="1" type="ORF">MILVUS5_LOCUS36273</name>
</gene>
<keyword evidence="2" id="KW-1185">Reference proteome</keyword>
<organism evidence="1 2">
    <name type="scientific">Trifolium pratense</name>
    <name type="common">Red clover</name>
    <dbReference type="NCBI Taxonomy" id="57577"/>
    <lineage>
        <taxon>Eukaryota</taxon>
        <taxon>Viridiplantae</taxon>
        <taxon>Streptophyta</taxon>
        <taxon>Embryophyta</taxon>
        <taxon>Tracheophyta</taxon>
        <taxon>Spermatophyta</taxon>
        <taxon>Magnoliopsida</taxon>
        <taxon>eudicotyledons</taxon>
        <taxon>Gunneridae</taxon>
        <taxon>Pentapetalae</taxon>
        <taxon>rosids</taxon>
        <taxon>fabids</taxon>
        <taxon>Fabales</taxon>
        <taxon>Fabaceae</taxon>
        <taxon>Papilionoideae</taxon>
        <taxon>50 kb inversion clade</taxon>
        <taxon>NPAAA clade</taxon>
        <taxon>Hologalegina</taxon>
        <taxon>IRL clade</taxon>
        <taxon>Trifolieae</taxon>
        <taxon>Trifolium</taxon>
    </lineage>
</organism>
<comment type="caution">
    <text evidence="1">The sequence shown here is derived from an EMBL/GenBank/DDBJ whole genome shotgun (WGS) entry which is preliminary data.</text>
</comment>
<accession>A0ACB0LU17</accession>
<proteinExistence type="predicted"/>
<evidence type="ECO:0000313" key="1">
    <source>
        <dbReference type="EMBL" id="CAJ2672671.1"/>
    </source>
</evidence>
<reference evidence="1" key="1">
    <citation type="submission" date="2023-10" db="EMBL/GenBank/DDBJ databases">
        <authorList>
            <person name="Rodriguez Cubillos JULIANA M."/>
            <person name="De Vega J."/>
        </authorList>
    </citation>
    <scope>NUCLEOTIDE SEQUENCE</scope>
</reference>
<name>A0ACB0LU17_TRIPR</name>
<evidence type="ECO:0000313" key="2">
    <source>
        <dbReference type="Proteomes" id="UP001177021"/>
    </source>
</evidence>
<sequence length="455" mass="49922">MAEHSFKYIIVGGGVSAGYAAKEFVNQGVKPGELAIISKEAVAPYERPALSKAYLFPESPARLPGFHTCVGSGGERLLPEWYNEKGVQLHLSTEIVKADLAAKSLTSAKGETFTYQTLVIATGSTVIRLTDFGVEGADAKNIFYLREVDDADKLYEAIKAKKNGKAVVVGGGYIGLELSAVLRLNNIDVTMVYPEPWCMPRLFTAEIAAFYEGYYANKGVNIIKGTVATGFTSNSDGEVKEVKLKDGRVLEADIVVVGVGGRPQISLFKGQVEEEKGGIKTDSFFKTNVSDVYAVGDVATFPLKLYNEDRRVEHVDHARKSAEQAAKVSNFLTYICFSSYAQNTCIVFPECLLNPKFPTHVSFSCRPSLQQRQEKQLKSMITFHTSIPVHLTCLGNSMATMLVKQCYLETTILHHQSLILGHTGLKTGKLLGPFWKAEVPMTTKLLPKLLESNLR</sequence>
<dbReference type="Proteomes" id="UP001177021">
    <property type="component" value="Unassembled WGS sequence"/>
</dbReference>